<gene>
    <name evidence="8" type="ORF">A2165_04380</name>
</gene>
<evidence type="ECO:0000313" key="9">
    <source>
        <dbReference type="Proteomes" id="UP000179252"/>
    </source>
</evidence>
<protein>
    <recommendedName>
        <fullName evidence="10">Toxin HicA</fullName>
    </recommendedName>
</protein>
<dbReference type="Pfam" id="PF07927">
    <property type="entry name" value="HicA_toxin"/>
    <property type="match status" value="1"/>
</dbReference>
<proteinExistence type="inferred from homology"/>
<dbReference type="GO" id="GO:0004519">
    <property type="term" value="F:endonuclease activity"/>
    <property type="evidence" value="ECO:0007669"/>
    <property type="project" value="UniProtKB-KW"/>
</dbReference>
<organism evidence="8 9">
    <name type="scientific">Candidatus Curtissbacteria bacterium RBG_13_40_7</name>
    <dbReference type="NCBI Taxonomy" id="1797706"/>
    <lineage>
        <taxon>Bacteria</taxon>
        <taxon>Candidatus Curtissiibacteriota</taxon>
    </lineage>
</organism>
<sequence>MPKLPLTKPKVVAAKLQRIGFIKDHQSGSHLIMYNPKTKKRAVVPIHTKDLPKGTLSHILKESGISLEEFLKA</sequence>
<dbReference type="EMBL" id="MFAU01000012">
    <property type="protein sequence ID" value="OGD84762.1"/>
    <property type="molecule type" value="Genomic_DNA"/>
</dbReference>
<reference evidence="8 9" key="1">
    <citation type="journal article" date="2016" name="Nat. Commun.">
        <title>Thousands of microbial genomes shed light on interconnected biogeochemical processes in an aquifer system.</title>
        <authorList>
            <person name="Anantharaman K."/>
            <person name="Brown C.T."/>
            <person name="Hug L.A."/>
            <person name="Sharon I."/>
            <person name="Castelle C.J."/>
            <person name="Probst A.J."/>
            <person name="Thomas B.C."/>
            <person name="Singh A."/>
            <person name="Wilkins M.J."/>
            <person name="Karaoz U."/>
            <person name="Brodie E.L."/>
            <person name="Williams K.H."/>
            <person name="Hubbard S.S."/>
            <person name="Banfield J.F."/>
        </authorList>
    </citation>
    <scope>NUCLEOTIDE SEQUENCE [LARGE SCALE GENOMIC DNA]</scope>
</reference>
<comment type="caution">
    <text evidence="8">The sequence shown here is derived from an EMBL/GenBank/DDBJ whole genome shotgun (WGS) entry which is preliminary data.</text>
</comment>
<dbReference type="Gene3D" id="3.30.920.30">
    <property type="entry name" value="Hypothetical protein"/>
    <property type="match status" value="1"/>
</dbReference>
<keyword evidence="5" id="KW-0378">Hydrolase</keyword>
<evidence type="ECO:0000256" key="6">
    <source>
        <dbReference type="ARBA" id="ARBA00022884"/>
    </source>
</evidence>
<name>A0A1F5FYU0_9BACT</name>
<comment type="similarity">
    <text evidence="1">Belongs to the HicA mRNA interferase family.</text>
</comment>
<keyword evidence="3" id="KW-0540">Nuclease</keyword>
<dbReference type="SUPFAM" id="SSF54786">
    <property type="entry name" value="YcfA/nrd intein domain"/>
    <property type="match status" value="1"/>
</dbReference>
<dbReference type="GO" id="GO:0016787">
    <property type="term" value="F:hydrolase activity"/>
    <property type="evidence" value="ECO:0007669"/>
    <property type="project" value="UniProtKB-KW"/>
</dbReference>
<keyword evidence="4" id="KW-0255">Endonuclease</keyword>
<evidence type="ECO:0000256" key="7">
    <source>
        <dbReference type="ARBA" id="ARBA00023016"/>
    </source>
</evidence>
<dbReference type="AlphaFoldDB" id="A0A1F5FYU0"/>
<evidence type="ECO:0000313" key="8">
    <source>
        <dbReference type="EMBL" id="OGD84762.1"/>
    </source>
</evidence>
<keyword evidence="2" id="KW-1277">Toxin-antitoxin system</keyword>
<keyword evidence="6" id="KW-0694">RNA-binding</keyword>
<evidence type="ECO:0008006" key="10">
    <source>
        <dbReference type="Google" id="ProtNLM"/>
    </source>
</evidence>
<dbReference type="InterPro" id="IPR038570">
    <property type="entry name" value="HicA_sf"/>
</dbReference>
<evidence type="ECO:0000256" key="4">
    <source>
        <dbReference type="ARBA" id="ARBA00022759"/>
    </source>
</evidence>
<evidence type="ECO:0000256" key="2">
    <source>
        <dbReference type="ARBA" id="ARBA00022649"/>
    </source>
</evidence>
<dbReference type="GO" id="GO:0003729">
    <property type="term" value="F:mRNA binding"/>
    <property type="evidence" value="ECO:0007669"/>
    <property type="project" value="InterPro"/>
</dbReference>
<dbReference type="Proteomes" id="UP000179252">
    <property type="component" value="Unassembled WGS sequence"/>
</dbReference>
<evidence type="ECO:0000256" key="1">
    <source>
        <dbReference type="ARBA" id="ARBA00006620"/>
    </source>
</evidence>
<evidence type="ECO:0000256" key="3">
    <source>
        <dbReference type="ARBA" id="ARBA00022722"/>
    </source>
</evidence>
<keyword evidence="7" id="KW-0346">Stress response</keyword>
<accession>A0A1F5FYU0</accession>
<evidence type="ECO:0000256" key="5">
    <source>
        <dbReference type="ARBA" id="ARBA00022801"/>
    </source>
</evidence>
<dbReference type="InterPro" id="IPR012933">
    <property type="entry name" value="HicA_mRNA_interferase"/>
</dbReference>